<accession>A0A9J5XY61</accession>
<evidence type="ECO:0000313" key="2">
    <source>
        <dbReference type="Proteomes" id="UP000824120"/>
    </source>
</evidence>
<protein>
    <submittedName>
        <fullName evidence="1">Uncharacterized protein</fullName>
    </submittedName>
</protein>
<reference evidence="1 2" key="1">
    <citation type="submission" date="2020-09" db="EMBL/GenBank/DDBJ databases">
        <title>De no assembly of potato wild relative species, Solanum commersonii.</title>
        <authorList>
            <person name="Cho K."/>
        </authorList>
    </citation>
    <scope>NUCLEOTIDE SEQUENCE [LARGE SCALE GENOMIC DNA]</scope>
    <source>
        <strain evidence="1">LZ3.2</strain>
        <tissue evidence="1">Leaf</tissue>
    </source>
</reference>
<dbReference type="EMBL" id="JACXVP010000008">
    <property type="protein sequence ID" value="KAG5592543.1"/>
    <property type="molecule type" value="Genomic_DNA"/>
</dbReference>
<keyword evidence="2" id="KW-1185">Reference proteome</keyword>
<organism evidence="1 2">
    <name type="scientific">Solanum commersonii</name>
    <name type="common">Commerson's wild potato</name>
    <name type="synonym">Commerson's nightshade</name>
    <dbReference type="NCBI Taxonomy" id="4109"/>
    <lineage>
        <taxon>Eukaryota</taxon>
        <taxon>Viridiplantae</taxon>
        <taxon>Streptophyta</taxon>
        <taxon>Embryophyta</taxon>
        <taxon>Tracheophyta</taxon>
        <taxon>Spermatophyta</taxon>
        <taxon>Magnoliopsida</taxon>
        <taxon>eudicotyledons</taxon>
        <taxon>Gunneridae</taxon>
        <taxon>Pentapetalae</taxon>
        <taxon>asterids</taxon>
        <taxon>lamiids</taxon>
        <taxon>Solanales</taxon>
        <taxon>Solanaceae</taxon>
        <taxon>Solanoideae</taxon>
        <taxon>Solaneae</taxon>
        <taxon>Solanum</taxon>
    </lineage>
</organism>
<sequence length="125" mass="14431">MARQVKFVSDYDLLLLKFGGDSFFHFMGTEGSFVAVKIEIAYVSIIGCVRVVTMKAKPVRWSKFNSREITGVLVAHKDGSSGIHFQVRRQQLISIKQRQWGYYVYRALYVPHRNKIMCRQPKVAT</sequence>
<dbReference type="AlphaFoldDB" id="A0A9J5XY61"/>
<proteinExistence type="predicted"/>
<name>A0A9J5XY61_SOLCO</name>
<evidence type="ECO:0000313" key="1">
    <source>
        <dbReference type="EMBL" id="KAG5592543.1"/>
    </source>
</evidence>
<dbReference type="Proteomes" id="UP000824120">
    <property type="component" value="Chromosome 8"/>
</dbReference>
<comment type="caution">
    <text evidence="1">The sequence shown here is derived from an EMBL/GenBank/DDBJ whole genome shotgun (WGS) entry which is preliminary data.</text>
</comment>
<gene>
    <name evidence="1" type="ORF">H5410_043057</name>
</gene>